<evidence type="ECO:0000313" key="1">
    <source>
        <dbReference type="EMBL" id="RCH43337.1"/>
    </source>
</evidence>
<name>A0A367FY19_9FIRM</name>
<sequence length="76" mass="7919">MDVASRAEKEPGSRLPAAASCLGRHAHPAGRSPNSSSLFLPLAAVVAVAQGLFYPPDYSAGRCCSNPPLQPLFQGR</sequence>
<proteinExistence type="predicted"/>
<gene>
    <name evidence="1" type="ORF">C7J97_12730</name>
</gene>
<dbReference type="AlphaFoldDB" id="A0A367FY19"/>
<comment type="caution">
    <text evidence="1">The sequence shown here is derived from an EMBL/GenBank/DDBJ whole genome shotgun (WGS) entry which is preliminary data.</text>
</comment>
<evidence type="ECO:0000313" key="2">
    <source>
        <dbReference type="Proteomes" id="UP000252378"/>
    </source>
</evidence>
<organism evidence="1 2">
    <name type="scientific">Faecalibacterium prausnitzii</name>
    <dbReference type="NCBI Taxonomy" id="853"/>
    <lineage>
        <taxon>Bacteria</taxon>
        <taxon>Bacillati</taxon>
        <taxon>Bacillota</taxon>
        <taxon>Clostridia</taxon>
        <taxon>Eubacteriales</taxon>
        <taxon>Oscillospiraceae</taxon>
        <taxon>Faecalibacterium</taxon>
    </lineage>
</organism>
<protein>
    <submittedName>
        <fullName evidence="1">Uncharacterized protein</fullName>
    </submittedName>
</protein>
<dbReference type="EMBL" id="PXUP01000022">
    <property type="protein sequence ID" value="RCH43337.1"/>
    <property type="molecule type" value="Genomic_DNA"/>
</dbReference>
<reference evidence="1 2" key="1">
    <citation type="submission" date="2018-03" db="EMBL/GenBank/DDBJ databases">
        <title>Complete genome sequencing of Faecalibacterium prausnitzii strains isolated from the human gut.</title>
        <authorList>
            <person name="Fitzgerald B.C."/>
            <person name="Shkoporov A.N."/>
            <person name="Ross P.R."/>
            <person name="Hill C."/>
        </authorList>
    </citation>
    <scope>NUCLEOTIDE SEQUENCE [LARGE SCALE GENOMIC DNA]</scope>
    <source>
        <strain evidence="1 2">ATCC 27768</strain>
    </source>
</reference>
<accession>A0A367FY19</accession>
<dbReference type="Proteomes" id="UP000252378">
    <property type="component" value="Unassembled WGS sequence"/>
</dbReference>